<reference evidence="1" key="1">
    <citation type="submission" date="2023-06" db="EMBL/GenBank/DDBJ databases">
        <authorList>
            <consortium name="Lawrence Berkeley National Laboratory"/>
            <person name="Ahrendt S."/>
            <person name="Sahu N."/>
            <person name="Indic B."/>
            <person name="Wong-Bajracharya J."/>
            <person name="Merenyi Z."/>
            <person name="Ke H.-M."/>
            <person name="Monk M."/>
            <person name="Kocsube S."/>
            <person name="Drula E."/>
            <person name="Lipzen A."/>
            <person name="Balint B."/>
            <person name="Henrissat B."/>
            <person name="Andreopoulos B."/>
            <person name="Martin F.M."/>
            <person name="Harder C.B."/>
            <person name="Rigling D."/>
            <person name="Ford K.L."/>
            <person name="Foster G.D."/>
            <person name="Pangilinan J."/>
            <person name="Papanicolaou A."/>
            <person name="Barry K."/>
            <person name="LaButti K."/>
            <person name="Viragh M."/>
            <person name="Koriabine M."/>
            <person name="Yan M."/>
            <person name="Riley R."/>
            <person name="Champramary S."/>
            <person name="Plett K.L."/>
            <person name="Tsai I.J."/>
            <person name="Slot J."/>
            <person name="Sipos G."/>
            <person name="Plett J."/>
            <person name="Nagy L.G."/>
            <person name="Grigoriev I.V."/>
        </authorList>
    </citation>
    <scope>NUCLEOTIDE SEQUENCE</scope>
    <source>
        <strain evidence="1">CCBAS 213</strain>
    </source>
</reference>
<evidence type="ECO:0000313" key="1">
    <source>
        <dbReference type="EMBL" id="KAK0462261.1"/>
    </source>
</evidence>
<evidence type="ECO:0000313" key="2">
    <source>
        <dbReference type="Proteomes" id="UP001175211"/>
    </source>
</evidence>
<accession>A0AA39NAX3</accession>
<dbReference type="EMBL" id="JAUEPS010000009">
    <property type="protein sequence ID" value="KAK0462261.1"/>
    <property type="molecule type" value="Genomic_DNA"/>
</dbReference>
<name>A0AA39NAX3_ARMTA</name>
<dbReference type="AlphaFoldDB" id="A0AA39NAX3"/>
<keyword evidence="2" id="KW-1185">Reference proteome</keyword>
<comment type="caution">
    <text evidence="1">The sequence shown here is derived from an EMBL/GenBank/DDBJ whole genome shotgun (WGS) entry which is preliminary data.</text>
</comment>
<protein>
    <submittedName>
        <fullName evidence="1">Uncharacterized protein</fullName>
    </submittedName>
</protein>
<sequence length="350" mass="38592">MVQVVADDLLKKKNVDVSDHSAGGSIASNQFCFIIIAEVEYAPTSVALVQPNETGHGLQLSKSRNTSSFTTLALMASDAHISTHTTVRSCRRHDDRRHHITSYDIDQTFKGTGKSIADDTTSNVWDSLAPECDNSAYIQVLGIGTGATVPKSTLFAASLLPVRREDEQCATSQTLTWIPAPVAFKVVYLGKAQFVQSHLVYYRQTSRASTQRASSHRKDWPPYLPARATVHTIPIDCFTGAAISDPVAIVAYLDETIIRTTEVRSHEGEQIPAKQPYNVAWALLFFSRSLMRIRNWDPTVELAEKAPRDQNKEVQGVSYADSAGDGIAKVAAWKKHADHREEPSPSCIRK</sequence>
<proteinExistence type="predicted"/>
<dbReference type="GeneID" id="85352929"/>
<dbReference type="Proteomes" id="UP001175211">
    <property type="component" value="Unassembled WGS sequence"/>
</dbReference>
<dbReference type="RefSeq" id="XP_060333873.1">
    <property type="nucleotide sequence ID" value="XM_060469381.1"/>
</dbReference>
<gene>
    <name evidence="1" type="ORF">EV420DRAFT_1477013</name>
</gene>
<organism evidence="1 2">
    <name type="scientific">Armillaria tabescens</name>
    <name type="common">Ringless honey mushroom</name>
    <name type="synonym">Agaricus tabescens</name>
    <dbReference type="NCBI Taxonomy" id="1929756"/>
    <lineage>
        <taxon>Eukaryota</taxon>
        <taxon>Fungi</taxon>
        <taxon>Dikarya</taxon>
        <taxon>Basidiomycota</taxon>
        <taxon>Agaricomycotina</taxon>
        <taxon>Agaricomycetes</taxon>
        <taxon>Agaricomycetidae</taxon>
        <taxon>Agaricales</taxon>
        <taxon>Marasmiineae</taxon>
        <taxon>Physalacriaceae</taxon>
        <taxon>Desarmillaria</taxon>
    </lineage>
</organism>